<evidence type="ECO:0000313" key="7">
    <source>
        <dbReference type="Proteomes" id="UP001203761"/>
    </source>
</evidence>
<reference evidence="6" key="1">
    <citation type="submission" date="2022-02" db="EMBL/GenBank/DDBJ databases">
        <authorList>
            <person name="Lee M."/>
            <person name="Kim S.-J."/>
            <person name="Jung M.-Y."/>
        </authorList>
    </citation>
    <scope>NUCLEOTIDE SEQUENCE</scope>
    <source>
        <strain evidence="6">JHP9</strain>
    </source>
</reference>
<protein>
    <submittedName>
        <fullName evidence="6">C40 family peptidase</fullName>
    </submittedName>
</protein>
<dbReference type="Gene3D" id="3.90.1720.10">
    <property type="entry name" value="endopeptidase domain like (from Nostoc punctiforme)"/>
    <property type="match status" value="1"/>
</dbReference>
<dbReference type="SUPFAM" id="SSF54001">
    <property type="entry name" value="Cysteine proteinases"/>
    <property type="match status" value="1"/>
</dbReference>
<dbReference type="Proteomes" id="UP001203761">
    <property type="component" value="Unassembled WGS sequence"/>
</dbReference>
<dbReference type="InterPro" id="IPR000064">
    <property type="entry name" value="NLP_P60_dom"/>
</dbReference>
<dbReference type="InterPro" id="IPR038765">
    <property type="entry name" value="Papain-like_cys_pep_sf"/>
</dbReference>
<evidence type="ECO:0000256" key="2">
    <source>
        <dbReference type="ARBA" id="ARBA00022670"/>
    </source>
</evidence>
<proteinExistence type="inferred from homology"/>
<keyword evidence="4" id="KW-0788">Thiol protease</keyword>
<comment type="similarity">
    <text evidence="1">Belongs to the peptidase C40 family.</text>
</comment>
<feature type="domain" description="NlpC/P60" evidence="5">
    <location>
        <begin position="232"/>
        <end position="358"/>
    </location>
</feature>
<keyword evidence="3" id="KW-0378">Hydrolase</keyword>
<name>A0ABT0QZW6_9MICO</name>
<dbReference type="PANTHER" id="PTHR47053:SF3">
    <property type="entry name" value="GAMMA-D-GLUTAMYL-L-LYSINE DIPEPTIDYL-PEPTIDASE"/>
    <property type="match status" value="1"/>
</dbReference>
<dbReference type="EMBL" id="JAKNCJ010000002">
    <property type="protein sequence ID" value="MCL6423202.1"/>
    <property type="molecule type" value="Genomic_DNA"/>
</dbReference>
<keyword evidence="2" id="KW-0645">Protease</keyword>
<evidence type="ECO:0000256" key="4">
    <source>
        <dbReference type="ARBA" id="ARBA00022807"/>
    </source>
</evidence>
<comment type="caution">
    <text evidence="6">The sequence shown here is derived from an EMBL/GenBank/DDBJ whole genome shotgun (WGS) entry which is preliminary data.</text>
</comment>
<evidence type="ECO:0000313" key="6">
    <source>
        <dbReference type="EMBL" id="MCL6423202.1"/>
    </source>
</evidence>
<organism evidence="6 7">
    <name type="scientific">Brachybacterium equifaecis</name>
    <dbReference type="NCBI Taxonomy" id="2910770"/>
    <lineage>
        <taxon>Bacteria</taxon>
        <taxon>Bacillati</taxon>
        <taxon>Actinomycetota</taxon>
        <taxon>Actinomycetes</taxon>
        <taxon>Micrococcales</taxon>
        <taxon>Dermabacteraceae</taxon>
        <taxon>Brachybacterium</taxon>
    </lineage>
</organism>
<dbReference type="PROSITE" id="PS51935">
    <property type="entry name" value="NLPC_P60"/>
    <property type="match status" value="1"/>
</dbReference>
<dbReference type="RefSeq" id="WP_249737291.1">
    <property type="nucleotide sequence ID" value="NZ_JAKNCJ010000002.1"/>
</dbReference>
<dbReference type="InterPro" id="IPR051202">
    <property type="entry name" value="Peptidase_C40"/>
</dbReference>
<accession>A0ABT0QZW6</accession>
<evidence type="ECO:0000256" key="3">
    <source>
        <dbReference type="ARBA" id="ARBA00022801"/>
    </source>
</evidence>
<keyword evidence="7" id="KW-1185">Reference proteome</keyword>
<evidence type="ECO:0000259" key="5">
    <source>
        <dbReference type="PROSITE" id="PS51935"/>
    </source>
</evidence>
<gene>
    <name evidence="6" type="ORF">Bequi_07360</name>
</gene>
<dbReference type="PANTHER" id="PTHR47053">
    <property type="entry name" value="MUREIN DD-ENDOPEPTIDASE MEPH-RELATED"/>
    <property type="match status" value="1"/>
</dbReference>
<sequence length="359" mass="36780">MDTIPLVPGQRAVVAVPVATIWTAPVAGRPAVEPLALAASADGPSWPLAMPDAASREWLFGRVQTQALMGSAVLVTELLRTAGDEGLAEPSADAADADGDALPLWARVVVLDQACGKDPRGYPGWMPAAQLALDDRFSGPDADAPQAVVTADTAALLREDGTEVAISFLTMLPLAADSPAAAASADGGADDGADDVADPGAATVRVAVPGGGWGTLRRSDVRVGTGPGATDTPSTEGAIAVAHRFLGLRYLWGGMSAWGYDCSGLVGAACRSQGLVLPRDAGDQRDLSGLPRVEREDLQPGDLVFFYDGPGGPDIRHVGMRLADGQMIHAPNSAGAIEIVDMDAYDVKGEYAGAVRPLG</sequence>
<evidence type="ECO:0000256" key="1">
    <source>
        <dbReference type="ARBA" id="ARBA00007074"/>
    </source>
</evidence>
<dbReference type="Pfam" id="PF00877">
    <property type="entry name" value="NLPC_P60"/>
    <property type="match status" value="1"/>
</dbReference>